<dbReference type="InterPro" id="IPR025942">
    <property type="entry name" value="SpoVIF"/>
</dbReference>
<protein>
    <submittedName>
        <fullName evidence="1">Stage VI sporulation protein F</fullName>
    </submittedName>
</protein>
<comment type="caution">
    <text evidence="1">The sequence shown here is derived from an EMBL/GenBank/DDBJ whole genome shotgun (WGS) entry which is preliminary data.</text>
</comment>
<accession>A0A3R9PIS2</accession>
<gene>
    <name evidence="1" type="ORF">D7Z54_19435</name>
</gene>
<keyword evidence="2" id="KW-1185">Reference proteome</keyword>
<proteinExistence type="predicted"/>
<organism evidence="1 2">
    <name type="scientific">Salibacterium salarium</name>
    <dbReference type="NCBI Taxonomy" id="284579"/>
    <lineage>
        <taxon>Bacteria</taxon>
        <taxon>Bacillati</taxon>
        <taxon>Bacillota</taxon>
        <taxon>Bacilli</taxon>
        <taxon>Bacillales</taxon>
        <taxon>Bacillaceae</taxon>
    </lineage>
</organism>
<name>A0A3R9PIS2_9BACI</name>
<reference evidence="1 2" key="1">
    <citation type="submission" date="2018-10" db="EMBL/GenBank/DDBJ databases">
        <title>Draft genome sequence of Bacillus salarius IM0101, isolated from a hypersaline soil in Inner Mongolia, China.</title>
        <authorList>
            <person name="Yamprayoonswat W."/>
            <person name="Boonvisut S."/>
            <person name="Jumpathong W."/>
            <person name="Sittihan S."/>
            <person name="Ruangsuj P."/>
            <person name="Wanthongcharoen S."/>
            <person name="Thongpramul N."/>
            <person name="Pimmason S."/>
            <person name="Yu B."/>
            <person name="Yasawong M."/>
        </authorList>
    </citation>
    <scope>NUCLEOTIDE SEQUENCE [LARGE SCALE GENOMIC DNA]</scope>
    <source>
        <strain evidence="1 2">IM0101</strain>
    </source>
</reference>
<evidence type="ECO:0000313" key="2">
    <source>
        <dbReference type="Proteomes" id="UP000275076"/>
    </source>
</evidence>
<dbReference type="Pfam" id="PF14069">
    <property type="entry name" value="SpoVIF"/>
    <property type="match status" value="1"/>
</dbReference>
<dbReference type="AlphaFoldDB" id="A0A3R9PIS2"/>
<evidence type="ECO:0000313" key="1">
    <source>
        <dbReference type="EMBL" id="RSL31621.1"/>
    </source>
</evidence>
<dbReference type="EMBL" id="RBVX01000022">
    <property type="protein sequence ID" value="RSL31621.1"/>
    <property type="molecule type" value="Genomic_DNA"/>
</dbReference>
<sequence length="82" mass="9296">MVFDNLEKKTGVKIDDISKLAQSLQGANFRDEKTVRNVIKQVSSLAKKPVSKETEEMLVNTILNDKMPKDISSIEKMMGKKR</sequence>
<dbReference type="Proteomes" id="UP000275076">
    <property type="component" value="Unassembled WGS sequence"/>
</dbReference>
<dbReference type="OrthoDB" id="2474248at2"/>